<feature type="region of interest" description="Disordered" evidence="1">
    <location>
        <begin position="227"/>
        <end position="250"/>
    </location>
</feature>
<gene>
    <name evidence="2" type="ORF">NEMBOFW57_001074</name>
</gene>
<protein>
    <submittedName>
        <fullName evidence="2">Uncharacterized protein</fullName>
    </submittedName>
</protein>
<dbReference type="Proteomes" id="UP001197093">
    <property type="component" value="Unassembled WGS sequence"/>
</dbReference>
<reference evidence="2" key="1">
    <citation type="submission" date="2023-02" db="EMBL/GenBank/DDBJ databases">
        <authorList>
            <person name="Palmer J.M."/>
        </authorList>
    </citation>
    <scope>NUCLEOTIDE SEQUENCE</scope>
    <source>
        <strain evidence="2">FW57</strain>
    </source>
</reference>
<accession>A0AAD4HXK6</accession>
<evidence type="ECO:0000313" key="2">
    <source>
        <dbReference type="EMBL" id="KAG7291064.1"/>
    </source>
</evidence>
<dbReference type="Pfam" id="PF13095">
    <property type="entry name" value="FTA2"/>
    <property type="match status" value="1"/>
</dbReference>
<comment type="caution">
    <text evidence="2">The sequence shown here is derived from an EMBL/GenBank/DDBJ whole genome shotgun (WGS) entry which is preliminary data.</text>
</comment>
<dbReference type="InterPro" id="IPR025213">
    <property type="entry name" value="Sim4_Fta2"/>
</dbReference>
<dbReference type="AlphaFoldDB" id="A0AAD4HXK6"/>
<proteinExistence type="predicted"/>
<dbReference type="EMBL" id="JAHCVI010000001">
    <property type="protein sequence ID" value="KAG7291064.1"/>
    <property type="molecule type" value="Genomic_DNA"/>
</dbReference>
<evidence type="ECO:0000313" key="3">
    <source>
        <dbReference type="Proteomes" id="UP001197093"/>
    </source>
</evidence>
<organism evidence="2 3">
    <name type="scientific">Staphylotrichum longicolle</name>
    <dbReference type="NCBI Taxonomy" id="669026"/>
    <lineage>
        <taxon>Eukaryota</taxon>
        <taxon>Fungi</taxon>
        <taxon>Dikarya</taxon>
        <taxon>Ascomycota</taxon>
        <taxon>Pezizomycotina</taxon>
        <taxon>Sordariomycetes</taxon>
        <taxon>Sordariomycetidae</taxon>
        <taxon>Sordariales</taxon>
        <taxon>Chaetomiaceae</taxon>
        <taxon>Staphylotrichum</taxon>
    </lineage>
</organism>
<keyword evidence="3" id="KW-1185">Reference proteome</keyword>
<name>A0AAD4HXK6_9PEZI</name>
<evidence type="ECO:0000256" key="1">
    <source>
        <dbReference type="SAM" id="MobiDB-lite"/>
    </source>
</evidence>
<sequence length="250" mass="28947">MLYADYFDPFNCECKAYGRLKQENREDLAIRAHGYLLLTPEQEAEVEKKATGVKDPEQASWNFWGRAPEHRYLPVRAILKDLIRPQDPFSPGHVSDMWSDLEDLHRLDIIVRDINVFNYLGGKMIDFSRAWTTPHPFPTAMASYGVKRARKSDPMNLHKALIEWGMERRWDWDVIPEELIKRAAGMGTNGRYGVNPSRYDWRKWEKDPAAADTFMEHQLFARIQNADQALEPDHQEASTAVEHSSQQSGS</sequence>
<feature type="compositionally biased region" description="Polar residues" evidence="1">
    <location>
        <begin position="237"/>
        <end position="250"/>
    </location>
</feature>